<feature type="transmembrane region" description="Helical" evidence="1">
    <location>
        <begin position="110"/>
        <end position="129"/>
    </location>
</feature>
<evidence type="ECO:0008006" key="4">
    <source>
        <dbReference type="Google" id="ProtNLM"/>
    </source>
</evidence>
<evidence type="ECO:0000313" key="3">
    <source>
        <dbReference type="Proteomes" id="UP000060787"/>
    </source>
</evidence>
<dbReference type="Proteomes" id="UP000060787">
    <property type="component" value="Chromosome"/>
</dbReference>
<proteinExistence type="predicted"/>
<keyword evidence="1" id="KW-1133">Transmembrane helix</keyword>
<protein>
    <recommendedName>
        <fullName evidence="4">Transmembrane protein</fullName>
    </recommendedName>
</protein>
<evidence type="ECO:0000313" key="2">
    <source>
        <dbReference type="EMBL" id="ALN81853.1"/>
    </source>
</evidence>
<sequence>MIRTILAVIAGMLVAMASMHLFELASVRVHPFASTVDPRDPAALAAHVATAPFAAMALVVAGWVAGAFAGGLVAALIGRRHRRGAALVIGGLIVASVIAVSMMFTHPLWMTLAGLLLPLPASWLGAFLISKPERATA</sequence>
<keyword evidence="1" id="KW-0472">Membrane</keyword>
<dbReference type="AlphaFoldDB" id="A0A0S2FEF2"/>
<dbReference type="KEGG" id="lab:LA76x_3731"/>
<accession>A0A0S2FEF2</accession>
<feature type="transmembrane region" description="Helical" evidence="1">
    <location>
        <begin position="53"/>
        <end position="77"/>
    </location>
</feature>
<organism evidence="2 3">
    <name type="scientific">Lysobacter antibioticus</name>
    <dbReference type="NCBI Taxonomy" id="84531"/>
    <lineage>
        <taxon>Bacteria</taxon>
        <taxon>Pseudomonadati</taxon>
        <taxon>Pseudomonadota</taxon>
        <taxon>Gammaproteobacteria</taxon>
        <taxon>Lysobacterales</taxon>
        <taxon>Lysobacteraceae</taxon>
        <taxon>Lysobacter</taxon>
    </lineage>
</organism>
<gene>
    <name evidence="2" type="ORF">LA76x_3731</name>
</gene>
<dbReference type="STRING" id="84531.LA76x_3731"/>
<reference evidence="2 3" key="1">
    <citation type="journal article" date="2015" name="BMC Genomics">
        <title>Comparative genomics and metabolic profiling of the genus Lysobacter.</title>
        <authorList>
            <person name="de Bruijn I."/>
            <person name="Cheng X."/>
            <person name="de Jager V."/>
            <person name="Exposito R.G."/>
            <person name="Watrous J."/>
            <person name="Patel N."/>
            <person name="Postma J."/>
            <person name="Dorrestein P.C."/>
            <person name="Kobayashi D."/>
            <person name="Raaijmakers J.M."/>
        </authorList>
    </citation>
    <scope>NUCLEOTIDE SEQUENCE [LARGE SCALE GENOMIC DNA]</scope>
    <source>
        <strain evidence="2 3">76</strain>
    </source>
</reference>
<feature type="transmembrane region" description="Helical" evidence="1">
    <location>
        <begin position="84"/>
        <end position="104"/>
    </location>
</feature>
<keyword evidence="1" id="KW-0812">Transmembrane</keyword>
<dbReference type="PATRIC" id="fig|84531.8.peg.3749"/>
<dbReference type="EMBL" id="CP011129">
    <property type="protein sequence ID" value="ALN81853.1"/>
    <property type="molecule type" value="Genomic_DNA"/>
</dbReference>
<evidence type="ECO:0000256" key="1">
    <source>
        <dbReference type="SAM" id="Phobius"/>
    </source>
</evidence>
<dbReference type="RefSeq" id="WP_057918778.1">
    <property type="nucleotide sequence ID" value="NZ_CP011129.1"/>
</dbReference>
<keyword evidence="3" id="KW-1185">Reference proteome</keyword>
<name>A0A0S2FEF2_LYSAN</name>